<sequence length="194" mass="21737">MSNIGWHSHDVDREQRSALLNQTSRILWFTGLSGSGKSTLAGALEHKLHQNGKLTYLLDGDNIRHGLCHDLGFSETDRNENIRRITEVSKLMLDAGLIVLAAFVSPSRLQRQRVREQFPQAEFIEVHVSTPLEICEQRDPKGLYQKARAGEIKQFTGIDAPYEAPLNAELTIDTSSDPLDVQVNTLVEYLESLG</sequence>
<keyword evidence="9 15" id="KW-0547">Nucleotide-binding</keyword>
<dbReference type="HAMAP" id="MF_00065">
    <property type="entry name" value="Adenylyl_sulf_kinase"/>
    <property type="match status" value="1"/>
</dbReference>
<dbReference type="Proteomes" id="UP000273022">
    <property type="component" value="Unassembled WGS sequence"/>
</dbReference>
<keyword evidence="10 15" id="KW-0418">Kinase</keyword>
<dbReference type="GO" id="GO:0000103">
    <property type="term" value="P:sulfate assimilation"/>
    <property type="evidence" value="ECO:0007669"/>
    <property type="project" value="UniProtKB-UniRule"/>
</dbReference>
<evidence type="ECO:0000256" key="16">
    <source>
        <dbReference type="RuleBase" id="RU004347"/>
    </source>
</evidence>
<comment type="function">
    <text evidence="2 15 16">Catalyzes the synthesis of activated sulfate.</text>
</comment>
<dbReference type="InterPro" id="IPR027417">
    <property type="entry name" value="P-loop_NTPase"/>
</dbReference>
<keyword evidence="19" id="KW-1185">Reference proteome</keyword>
<dbReference type="PANTHER" id="PTHR11055">
    <property type="entry name" value="BIFUNCTIONAL 3'-PHOSPHOADENOSINE 5'-PHOSPHOSULFATE SYNTHASE"/>
    <property type="match status" value="1"/>
</dbReference>
<gene>
    <name evidence="15 18" type="primary">cysC</name>
    <name evidence="18" type="ORF">D5R81_06485</name>
</gene>
<proteinExistence type="inferred from homology"/>
<accession>A0A3A6TYI1</accession>
<evidence type="ECO:0000256" key="5">
    <source>
        <dbReference type="ARBA" id="ARBA00012121"/>
    </source>
</evidence>
<comment type="caution">
    <text evidence="18">The sequence shown here is derived from an EMBL/GenBank/DDBJ whole genome shotgun (WGS) entry which is preliminary data.</text>
</comment>
<evidence type="ECO:0000256" key="3">
    <source>
        <dbReference type="ARBA" id="ARBA00004806"/>
    </source>
</evidence>
<dbReference type="OrthoDB" id="9804504at2"/>
<dbReference type="GO" id="GO:0004020">
    <property type="term" value="F:adenylylsulfate kinase activity"/>
    <property type="evidence" value="ECO:0007669"/>
    <property type="project" value="UniProtKB-UniRule"/>
</dbReference>
<evidence type="ECO:0000256" key="12">
    <source>
        <dbReference type="ARBA" id="ARBA00029724"/>
    </source>
</evidence>
<feature type="binding site" evidence="15">
    <location>
        <begin position="31"/>
        <end position="38"/>
    </location>
    <ligand>
        <name>ATP</name>
        <dbReference type="ChEBI" id="CHEBI:30616"/>
    </ligand>
</feature>
<evidence type="ECO:0000256" key="1">
    <source>
        <dbReference type="ARBA" id="ARBA00001823"/>
    </source>
</evidence>
<name>A0A3A6TYI1_9GAMM</name>
<keyword evidence="11 15" id="KW-0067">ATP-binding</keyword>
<dbReference type="InterPro" id="IPR002891">
    <property type="entry name" value="APS"/>
</dbReference>
<dbReference type="FunFam" id="3.40.50.300:FF:000212">
    <property type="entry name" value="Adenylyl-sulfate kinase"/>
    <property type="match status" value="1"/>
</dbReference>
<comment type="pathway">
    <text evidence="3 15 16">Sulfur metabolism; hydrogen sulfide biosynthesis; sulfite from sulfate: step 2/3.</text>
</comment>
<evidence type="ECO:0000256" key="11">
    <source>
        <dbReference type="ARBA" id="ARBA00022840"/>
    </source>
</evidence>
<keyword evidence="8 15" id="KW-0808">Transferase</keyword>
<evidence type="ECO:0000256" key="6">
    <source>
        <dbReference type="ARBA" id="ARBA00018163"/>
    </source>
</evidence>
<feature type="domain" description="APS kinase" evidence="17">
    <location>
        <begin position="25"/>
        <end position="173"/>
    </location>
</feature>
<dbReference type="CDD" id="cd02027">
    <property type="entry name" value="APSK"/>
    <property type="match status" value="1"/>
</dbReference>
<dbReference type="RefSeq" id="WP_121852844.1">
    <property type="nucleotide sequence ID" value="NZ_CP037952.1"/>
</dbReference>
<evidence type="ECO:0000256" key="10">
    <source>
        <dbReference type="ARBA" id="ARBA00022777"/>
    </source>
</evidence>
<evidence type="ECO:0000256" key="14">
    <source>
        <dbReference type="ARBA" id="ARBA00031464"/>
    </source>
</evidence>
<evidence type="ECO:0000256" key="7">
    <source>
        <dbReference type="ARBA" id="ARBA00022553"/>
    </source>
</evidence>
<feature type="active site" description="Phosphoserine intermediate" evidence="15">
    <location>
        <position position="105"/>
    </location>
</feature>
<dbReference type="EMBL" id="QYYH01000030">
    <property type="protein sequence ID" value="RJY18152.1"/>
    <property type="molecule type" value="Genomic_DNA"/>
</dbReference>
<evidence type="ECO:0000259" key="17">
    <source>
        <dbReference type="Pfam" id="PF01583"/>
    </source>
</evidence>
<comment type="similarity">
    <text evidence="4 15 16">Belongs to the APS kinase family.</text>
</comment>
<evidence type="ECO:0000256" key="8">
    <source>
        <dbReference type="ARBA" id="ARBA00022679"/>
    </source>
</evidence>
<evidence type="ECO:0000313" key="19">
    <source>
        <dbReference type="Proteomes" id="UP000273022"/>
    </source>
</evidence>
<dbReference type="NCBIfam" id="NF003013">
    <property type="entry name" value="PRK03846.1"/>
    <property type="match status" value="1"/>
</dbReference>
<comment type="catalytic activity">
    <reaction evidence="1 15 16">
        <text>adenosine 5'-phosphosulfate + ATP = 3'-phosphoadenylyl sulfate + ADP + H(+)</text>
        <dbReference type="Rhea" id="RHEA:24152"/>
        <dbReference type="ChEBI" id="CHEBI:15378"/>
        <dbReference type="ChEBI" id="CHEBI:30616"/>
        <dbReference type="ChEBI" id="CHEBI:58243"/>
        <dbReference type="ChEBI" id="CHEBI:58339"/>
        <dbReference type="ChEBI" id="CHEBI:456216"/>
        <dbReference type="EC" id="2.7.1.25"/>
    </reaction>
</comment>
<dbReference type="Pfam" id="PF01583">
    <property type="entry name" value="APS_kinase"/>
    <property type="match status" value="1"/>
</dbReference>
<evidence type="ECO:0000256" key="9">
    <source>
        <dbReference type="ARBA" id="ARBA00022741"/>
    </source>
</evidence>
<evidence type="ECO:0000256" key="4">
    <source>
        <dbReference type="ARBA" id="ARBA00007008"/>
    </source>
</evidence>
<evidence type="ECO:0000313" key="18">
    <source>
        <dbReference type="EMBL" id="RJY18152.1"/>
    </source>
</evidence>
<dbReference type="AlphaFoldDB" id="A0A3A6TYI1"/>
<reference evidence="18 19" key="1">
    <citation type="submission" date="2018-09" db="EMBL/GenBank/DDBJ databases">
        <title>Phylogeny of the Shewanellaceae, and recommendation for two new genera, Pseudoshewanella and Parashewanella.</title>
        <authorList>
            <person name="Wang G."/>
        </authorList>
    </citation>
    <scope>NUCLEOTIDE SEQUENCE [LARGE SCALE GENOMIC DNA]</scope>
    <source>
        <strain evidence="18 19">KCTC 22492</strain>
    </source>
</reference>
<dbReference type="GO" id="GO:0070814">
    <property type="term" value="P:hydrogen sulfide biosynthetic process"/>
    <property type="evidence" value="ECO:0007669"/>
    <property type="project" value="UniProtKB-UniRule"/>
</dbReference>
<dbReference type="NCBIfam" id="TIGR00455">
    <property type="entry name" value="apsK"/>
    <property type="match status" value="1"/>
</dbReference>
<dbReference type="UniPathway" id="UPA00140">
    <property type="reaction ID" value="UER00205"/>
</dbReference>
<evidence type="ECO:0000256" key="15">
    <source>
        <dbReference type="HAMAP-Rule" id="MF_00065"/>
    </source>
</evidence>
<dbReference type="EC" id="2.7.1.25" evidence="5 15"/>
<dbReference type="SUPFAM" id="SSF52540">
    <property type="entry name" value="P-loop containing nucleoside triphosphate hydrolases"/>
    <property type="match status" value="1"/>
</dbReference>
<evidence type="ECO:0000256" key="2">
    <source>
        <dbReference type="ARBA" id="ARBA00002632"/>
    </source>
</evidence>
<dbReference type="InterPro" id="IPR059117">
    <property type="entry name" value="APS_kinase_dom"/>
</dbReference>
<organism evidence="18 19">
    <name type="scientific">Parashewanella spongiae</name>
    <dbReference type="NCBI Taxonomy" id="342950"/>
    <lineage>
        <taxon>Bacteria</taxon>
        <taxon>Pseudomonadati</taxon>
        <taxon>Pseudomonadota</taxon>
        <taxon>Gammaproteobacteria</taxon>
        <taxon>Alteromonadales</taxon>
        <taxon>Shewanellaceae</taxon>
        <taxon>Parashewanella</taxon>
    </lineage>
</organism>
<keyword evidence="7 15" id="KW-0597">Phosphoprotein</keyword>
<dbReference type="GO" id="GO:0005524">
    <property type="term" value="F:ATP binding"/>
    <property type="evidence" value="ECO:0007669"/>
    <property type="project" value="UniProtKB-UniRule"/>
</dbReference>
<evidence type="ECO:0000256" key="13">
    <source>
        <dbReference type="ARBA" id="ARBA00031393"/>
    </source>
</evidence>
<dbReference type="Gene3D" id="3.40.50.300">
    <property type="entry name" value="P-loop containing nucleotide triphosphate hydrolases"/>
    <property type="match status" value="1"/>
</dbReference>
<protein>
    <recommendedName>
        <fullName evidence="6 15">Adenylyl-sulfate kinase</fullName>
        <ecNumber evidence="5 15">2.7.1.25</ecNumber>
    </recommendedName>
    <alternativeName>
        <fullName evidence="13 15">APS kinase</fullName>
    </alternativeName>
    <alternativeName>
        <fullName evidence="14 15">ATP adenosine-5'-phosphosulfate 3'-phosphotransferase</fullName>
    </alternativeName>
    <alternativeName>
        <fullName evidence="12 15">Adenosine-5'-phosphosulfate kinase</fullName>
    </alternativeName>
</protein>
<dbReference type="PANTHER" id="PTHR11055:SF63">
    <property type="entry name" value="ADENYLYL-SULFATE KINASE 1, CHLOROPLASTIC"/>
    <property type="match status" value="1"/>
</dbReference>